<name>N1PG62_DOTSN</name>
<accession>N1PG62</accession>
<organism evidence="2 3">
    <name type="scientific">Dothistroma septosporum (strain NZE10 / CBS 128990)</name>
    <name type="common">Red band needle blight fungus</name>
    <name type="synonym">Mycosphaerella pini</name>
    <dbReference type="NCBI Taxonomy" id="675120"/>
    <lineage>
        <taxon>Eukaryota</taxon>
        <taxon>Fungi</taxon>
        <taxon>Dikarya</taxon>
        <taxon>Ascomycota</taxon>
        <taxon>Pezizomycotina</taxon>
        <taxon>Dothideomycetes</taxon>
        <taxon>Dothideomycetidae</taxon>
        <taxon>Mycosphaerellales</taxon>
        <taxon>Mycosphaerellaceae</taxon>
        <taxon>Dothistroma</taxon>
    </lineage>
</organism>
<evidence type="ECO:0000313" key="3">
    <source>
        <dbReference type="Proteomes" id="UP000016933"/>
    </source>
</evidence>
<proteinExistence type="predicted"/>
<dbReference type="HOGENOM" id="CLU_006586_10_6_1"/>
<evidence type="ECO:0000313" key="2">
    <source>
        <dbReference type="EMBL" id="EME41603.1"/>
    </source>
</evidence>
<reference evidence="2 3" key="2">
    <citation type="journal article" date="2012" name="PLoS Pathog.">
        <title>Diverse lifestyles and strategies of plant pathogenesis encoded in the genomes of eighteen Dothideomycetes fungi.</title>
        <authorList>
            <person name="Ohm R.A."/>
            <person name="Feau N."/>
            <person name="Henrissat B."/>
            <person name="Schoch C.L."/>
            <person name="Horwitz B.A."/>
            <person name="Barry K.W."/>
            <person name="Condon B.J."/>
            <person name="Copeland A.C."/>
            <person name="Dhillon B."/>
            <person name="Glaser F."/>
            <person name="Hesse C.N."/>
            <person name="Kosti I."/>
            <person name="LaButti K."/>
            <person name="Lindquist E.A."/>
            <person name="Lucas S."/>
            <person name="Salamov A.A."/>
            <person name="Bradshaw R.E."/>
            <person name="Ciuffetti L."/>
            <person name="Hamelin R.C."/>
            <person name="Kema G.H.J."/>
            <person name="Lawrence C."/>
            <person name="Scott J.A."/>
            <person name="Spatafora J.W."/>
            <person name="Turgeon B.G."/>
            <person name="de Wit P.J.G.M."/>
            <person name="Zhong S."/>
            <person name="Goodwin S.B."/>
            <person name="Grigoriev I.V."/>
        </authorList>
    </citation>
    <scope>NUCLEOTIDE SEQUENCE [LARGE SCALE GENOMIC DNA]</scope>
    <source>
        <strain evidence="3">NZE10 / CBS 128990</strain>
    </source>
</reference>
<protein>
    <recommendedName>
        <fullName evidence="1">Carboxylesterase type B domain-containing protein</fullName>
    </recommendedName>
</protein>
<dbReference type="AlphaFoldDB" id="N1PG62"/>
<dbReference type="OrthoDB" id="408631at2759"/>
<keyword evidence="3" id="KW-1185">Reference proteome</keyword>
<dbReference type="InterPro" id="IPR029058">
    <property type="entry name" value="AB_hydrolase_fold"/>
</dbReference>
<dbReference type="STRING" id="675120.N1PG62"/>
<dbReference type="InterPro" id="IPR050309">
    <property type="entry name" value="Type-B_Carboxylest/Lipase"/>
</dbReference>
<dbReference type="OMA" id="WLIPKGW"/>
<dbReference type="PANTHER" id="PTHR11559">
    <property type="entry name" value="CARBOXYLESTERASE"/>
    <property type="match status" value="1"/>
</dbReference>
<dbReference type="Pfam" id="PF00135">
    <property type="entry name" value="COesterase"/>
    <property type="match status" value="1"/>
</dbReference>
<dbReference type="SUPFAM" id="SSF53474">
    <property type="entry name" value="alpha/beta-Hydrolases"/>
    <property type="match status" value="1"/>
</dbReference>
<dbReference type="Proteomes" id="UP000016933">
    <property type="component" value="Unassembled WGS sequence"/>
</dbReference>
<dbReference type="EMBL" id="KB446542">
    <property type="protein sequence ID" value="EME41603.1"/>
    <property type="molecule type" value="Genomic_DNA"/>
</dbReference>
<reference evidence="3" key="1">
    <citation type="journal article" date="2012" name="PLoS Genet.">
        <title>The genomes of the fungal plant pathogens Cladosporium fulvum and Dothistroma septosporum reveal adaptation to different hosts and lifestyles but also signatures of common ancestry.</title>
        <authorList>
            <person name="de Wit P.J.G.M."/>
            <person name="van der Burgt A."/>
            <person name="Oekmen B."/>
            <person name="Stergiopoulos I."/>
            <person name="Abd-Elsalam K.A."/>
            <person name="Aerts A.L."/>
            <person name="Bahkali A.H."/>
            <person name="Beenen H.G."/>
            <person name="Chettri P."/>
            <person name="Cox M.P."/>
            <person name="Datema E."/>
            <person name="de Vries R.P."/>
            <person name="Dhillon B."/>
            <person name="Ganley A.R."/>
            <person name="Griffiths S.A."/>
            <person name="Guo Y."/>
            <person name="Hamelin R.C."/>
            <person name="Henrissat B."/>
            <person name="Kabir M.S."/>
            <person name="Jashni M.K."/>
            <person name="Kema G."/>
            <person name="Klaubauf S."/>
            <person name="Lapidus A."/>
            <person name="Levasseur A."/>
            <person name="Lindquist E."/>
            <person name="Mehrabi R."/>
            <person name="Ohm R.A."/>
            <person name="Owen T.J."/>
            <person name="Salamov A."/>
            <person name="Schwelm A."/>
            <person name="Schijlen E."/>
            <person name="Sun H."/>
            <person name="van den Burg H.A."/>
            <person name="van Ham R.C.H.J."/>
            <person name="Zhang S."/>
            <person name="Goodwin S.B."/>
            <person name="Grigoriev I.V."/>
            <person name="Collemare J."/>
            <person name="Bradshaw R.E."/>
        </authorList>
    </citation>
    <scope>NUCLEOTIDE SEQUENCE [LARGE SCALE GENOMIC DNA]</scope>
    <source>
        <strain evidence="3">NZE10 / CBS 128990</strain>
    </source>
</reference>
<gene>
    <name evidence="2" type="ORF">DOTSEDRAFT_73876</name>
</gene>
<dbReference type="eggNOG" id="KOG1516">
    <property type="taxonomic scope" value="Eukaryota"/>
</dbReference>
<dbReference type="InterPro" id="IPR002018">
    <property type="entry name" value="CarbesteraseB"/>
</dbReference>
<dbReference type="Gene3D" id="3.40.50.1820">
    <property type="entry name" value="alpha/beta hydrolase"/>
    <property type="match status" value="1"/>
</dbReference>
<evidence type="ECO:0000259" key="1">
    <source>
        <dbReference type="Pfam" id="PF00135"/>
    </source>
</evidence>
<sequence length="429" mass="47857">MWIHGGSYQSGTSGLQNYNLSYIVRKSVQMGKPIVATSINYRKGGWGMLYSREVQGAGQTNLALRDMRQALGWVQENIESFSGNKSQVTIWGESAGSFAVGQLLLMYGGRADGLFHGSIQQSGSAATAWYNGSDWYQPIYDKIVSQVNCTEAIDTLACLRTVSYEQLYPYLNSSIVGGPGWYPTVDGDTISNYPTILLQNRDLAHVPHLYGTNSDEGTDNAPADGVINADDDLRWYLRTQTGFGFPNSTIEDILRLYPDDATQGVPLNTGTERFAEHGYQYKRVAAIVGDVFYHAPRLNDARHYSDHGDTYVYRFNTRPTANYVDASQMNTTLNPGYKGVAHASELGYVFNNPAFLGNENLSAQMAAQWINFICYGNPNGAGLPRWPKYDEDEQGLNLVLQPNGSYVEKDTYRLVGRDYLIKWARRRHV</sequence>
<feature type="domain" description="Carboxylesterase type B" evidence="1">
    <location>
        <begin position="1"/>
        <end position="403"/>
    </location>
</feature>